<dbReference type="InterPro" id="IPR046335">
    <property type="entry name" value="LacI/GalR-like_sensor"/>
</dbReference>
<dbReference type="STRING" id="1437603.GCA_000771525_01316"/>
<dbReference type="InterPro" id="IPR000843">
    <property type="entry name" value="HTH_LacI"/>
</dbReference>
<accession>A0A087C7F8</accession>
<dbReference type="OrthoDB" id="3227375at2"/>
<dbReference type="AlphaFoldDB" id="A0A087C7F8"/>
<protein>
    <submittedName>
        <fullName evidence="5">LacI family transcriptional regulator</fullName>
    </submittedName>
</protein>
<keyword evidence="3" id="KW-0804">Transcription</keyword>
<dbReference type="Pfam" id="PF00356">
    <property type="entry name" value="LacI"/>
    <property type="match status" value="1"/>
</dbReference>
<proteinExistence type="predicted"/>
<dbReference type="PANTHER" id="PTHR30146:SF155">
    <property type="entry name" value="ALANINE RACEMASE"/>
    <property type="match status" value="1"/>
</dbReference>
<dbReference type="PANTHER" id="PTHR30146">
    <property type="entry name" value="LACI-RELATED TRANSCRIPTIONAL REPRESSOR"/>
    <property type="match status" value="1"/>
</dbReference>
<evidence type="ECO:0000313" key="6">
    <source>
        <dbReference type="Proteomes" id="UP000029082"/>
    </source>
</evidence>
<keyword evidence="6" id="KW-1185">Reference proteome</keyword>
<dbReference type="Pfam" id="PF13377">
    <property type="entry name" value="Peripla_BP_3"/>
    <property type="match status" value="1"/>
</dbReference>
<reference evidence="5 6" key="1">
    <citation type="submission" date="2014-03" db="EMBL/GenBank/DDBJ databases">
        <title>Genomics of Bifidobacteria.</title>
        <authorList>
            <person name="Ventura M."/>
            <person name="Milani C."/>
            <person name="Lugli G.A."/>
        </authorList>
    </citation>
    <scope>NUCLEOTIDE SEQUENCE [LARGE SCALE GENOMIC DNA]</scope>
    <source>
        <strain evidence="5 6">DSM 21395</strain>
    </source>
</reference>
<dbReference type="InterPro" id="IPR028082">
    <property type="entry name" value="Peripla_BP_I"/>
</dbReference>
<dbReference type="EMBL" id="JGZE01000002">
    <property type="protein sequence ID" value="KFI79208.1"/>
    <property type="molecule type" value="Genomic_DNA"/>
</dbReference>
<evidence type="ECO:0000256" key="1">
    <source>
        <dbReference type="ARBA" id="ARBA00023015"/>
    </source>
</evidence>
<dbReference type="GO" id="GO:0003700">
    <property type="term" value="F:DNA-binding transcription factor activity"/>
    <property type="evidence" value="ECO:0007669"/>
    <property type="project" value="TreeGrafter"/>
</dbReference>
<organism evidence="5 6">
    <name type="scientific">Bifidobacterium mongoliense DSM 21395</name>
    <dbReference type="NCBI Taxonomy" id="1437603"/>
    <lineage>
        <taxon>Bacteria</taxon>
        <taxon>Bacillati</taxon>
        <taxon>Actinomycetota</taxon>
        <taxon>Actinomycetes</taxon>
        <taxon>Bifidobacteriales</taxon>
        <taxon>Bifidobacteriaceae</taxon>
        <taxon>Bifidobacterium</taxon>
    </lineage>
</organism>
<dbReference type="SMART" id="SM00354">
    <property type="entry name" value="HTH_LACI"/>
    <property type="match status" value="1"/>
</dbReference>
<dbReference type="SUPFAM" id="SSF53822">
    <property type="entry name" value="Periplasmic binding protein-like I"/>
    <property type="match status" value="1"/>
</dbReference>
<dbReference type="Gene3D" id="1.10.260.40">
    <property type="entry name" value="lambda repressor-like DNA-binding domains"/>
    <property type="match status" value="1"/>
</dbReference>
<evidence type="ECO:0000259" key="4">
    <source>
        <dbReference type="PROSITE" id="PS50932"/>
    </source>
</evidence>
<dbReference type="InterPro" id="IPR010982">
    <property type="entry name" value="Lambda_DNA-bd_dom_sf"/>
</dbReference>
<evidence type="ECO:0000256" key="2">
    <source>
        <dbReference type="ARBA" id="ARBA00023125"/>
    </source>
</evidence>
<dbReference type="GeneID" id="93094386"/>
<dbReference type="PROSITE" id="PS50932">
    <property type="entry name" value="HTH_LACI_2"/>
    <property type="match status" value="1"/>
</dbReference>
<dbReference type="CDD" id="cd01392">
    <property type="entry name" value="HTH_LacI"/>
    <property type="match status" value="1"/>
</dbReference>
<evidence type="ECO:0000313" key="5">
    <source>
        <dbReference type="EMBL" id="KFI79208.1"/>
    </source>
</evidence>
<comment type="caution">
    <text evidence="5">The sequence shown here is derived from an EMBL/GenBank/DDBJ whole genome shotgun (WGS) entry which is preliminary data.</text>
</comment>
<dbReference type="CDD" id="cd06267">
    <property type="entry name" value="PBP1_LacI_sugar_binding-like"/>
    <property type="match status" value="1"/>
</dbReference>
<dbReference type="eggNOG" id="COG1609">
    <property type="taxonomic scope" value="Bacteria"/>
</dbReference>
<dbReference type="GO" id="GO:0000976">
    <property type="term" value="F:transcription cis-regulatory region binding"/>
    <property type="evidence" value="ECO:0007669"/>
    <property type="project" value="TreeGrafter"/>
</dbReference>
<evidence type="ECO:0000256" key="3">
    <source>
        <dbReference type="ARBA" id="ARBA00023163"/>
    </source>
</evidence>
<dbReference type="RefSeq" id="WP_033512322.1">
    <property type="nucleotide sequence ID" value="NZ_JDUO01000004.1"/>
</dbReference>
<dbReference type="Gene3D" id="3.40.50.2300">
    <property type="match status" value="2"/>
</dbReference>
<sequence length="347" mass="37071">MPGAAPKRTTIVDVAKAAKVAVSSASAAINGRPGVSQATRSRILAVADELGFVPSLRGRSLSSNRAFAVGLVIQRDINVLEEDPFFGSFITGIEEVIASRDYALVLQVSHGEQETLERYRKLALNRRVDGVFLNELRVDDPRVRLLRKLDFPAVAINAADDLPVPTVRQDAEGPMRNLTAMLVNLGHTRFAHISGPSEFVHSQLRYKAWRGVLTEAGLDATCVVDGEFTYRGGEEAAHRIMRGPDRPTAVVCASDLMALGFIRGCLDLGLGVPDDVSVTGYDGISMGVHSRPQLTTARTNPRQLASVASEMLLDVIGGVQVANRTIPPAEIVGGQSIGPCPCSVVGV</sequence>
<dbReference type="SUPFAM" id="SSF47413">
    <property type="entry name" value="lambda repressor-like DNA-binding domains"/>
    <property type="match status" value="1"/>
</dbReference>
<dbReference type="Proteomes" id="UP000029082">
    <property type="component" value="Unassembled WGS sequence"/>
</dbReference>
<keyword evidence="1" id="KW-0805">Transcription regulation</keyword>
<name>A0A087C7F8_9BIFI</name>
<feature type="domain" description="HTH lacI-type" evidence="4">
    <location>
        <begin position="9"/>
        <end position="63"/>
    </location>
</feature>
<keyword evidence="2" id="KW-0238">DNA-binding</keyword>
<gene>
    <name evidence="5" type="ORF">BMON_0406</name>
</gene>